<protein>
    <submittedName>
        <fullName evidence="2">MarR family transcriptional regulator</fullName>
    </submittedName>
</protein>
<dbReference type="Proteomes" id="UP000095214">
    <property type="component" value="Chromosome"/>
</dbReference>
<dbReference type="STRING" id="178339.BH719_07530"/>
<evidence type="ECO:0000313" key="2">
    <source>
        <dbReference type="EMBL" id="AOS47713.1"/>
    </source>
</evidence>
<gene>
    <name evidence="2" type="ORF">BH719_07530</name>
</gene>
<dbReference type="OrthoDB" id="162531at2"/>
<dbReference type="PRINTS" id="PR00598">
    <property type="entry name" value="HTHMARR"/>
</dbReference>
<feature type="domain" description="HTH marR-type" evidence="1">
    <location>
        <begin position="8"/>
        <end position="143"/>
    </location>
</feature>
<dbReference type="GO" id="GO:0003700">
    <property type="term" value="F:DNA-binding transcription factor activity"/>
    <property type="evidence" value="ECO:0007669"/>
    <property type="project" value="InterPro"/>
</dbReference>
<dbReference type="SMART" id="SM00347">
    <property type="entry name" value="HTH_MARR"/>
    <property type="match status" value="1"/>
</dbReference>
<dbReference type="GO" id="GO:0006950">
    <property type="term" value="P:response to stress"/>
    <property type="evidence" value="ECO:0007669"/>
    <property type="project" value="TreeGrafter"/>
</dbReference>
<dbReference type="PANTHER" id="PTHR33164">
    <property type="entry name" value="TRANSCRIPTIONAL REGULATOR, MARR FAMILY"/>
    <property type="match status" value="1"/>
</dbReference>
<accession>A0A1D8B3K9</accession>
<proteinExistence type="predicted"/>
<dbReference type="Pfam" id="PF12802">
    <property type="entry name" value="MarR_2"/>
    <property type="match status" value="1"/>
</dbReference>
<dbReference type="PANTHER" id="PTHR33164:SF57">
    <property type="entry name" value="MARR-FAMILY TRANSCRIPTIONAL REGULATOR"/>
    <property type="match status" value="1"/>
</dbReference>
<dbReference type="EMBL" id="CP017298">
    <property type="protein sequence ID" value="AOS47713.1"/>
    <property type="molecule type" value="Genomic_DNA"/>
</dbReference>
<dbReference type="Gene3D" id="1.10.10.10">
    <property type="entry name" value="Winged helix-like DNA-binding domain superfamily/Winged helix DNA-binding domain"/>
    <property type="match status" value="1"/>
</dbReference>
<dbReference type="PROSITE" id="PS50995">
    <property type="entry name" value="HTH_MARR_2"/>
    <property type="match status" value="1"/>
</dbReference>
<sequence length="149" mass="16133">MSEPEELDASLMASLVIAQIAAWNAIERALSASRVPLSYGRYLVLLTITGALGRARIQDVASSQRITVGAASRLVDRLCADGLVQRHPSPTDRRVALLSVTDEGARRLRDAQGIVEAETRRVFSPLDPHQRASLSAMLTKVTLTAEATR</sequence>
<dbReference type="RefSeq" id="WP_009744227.1">
    <property type="nucleotide sequence ID" value="NZ_CP017298.1"/>
</dbReference>
<dbReference type="InterPro" id="IPR036388">
    <property type="entry name" value="WH-like_DNA-bd_sf"/>
</dbReference>
<organism evidence="2 3">
    <name type="scientific">Pauljensenia hongkongensis</name>
    <dbReference type="NCBI Taxonomy" id="178339"/>
    <lineage>
        <taxon>Bacteria</taxon>
        <taxon>Bacillati</taxon>
        <taxon>Actinomycetota</taxon>
        <taxon>Actinomycetes</taxon>
        <taxon>Actinomycetales</taxon>
        <taxon>Actinomycetaceae</taxon>
        <taxon>Pauljensenia</taxon>
    </lineage>
</organism>
<reference evidence="2 3" key="1">
    <citation type="submission" date="2016-09" db="EMBL/GenBank/DDBJ databases">
        <title>Complete genome sequence of Actinomyces hongkongensis HKU8.</title>
        <authorList>
            <person name="Gao Y.-X."/>
            <person name="Zhou Y.-Y."/>
            <person name="Xie Y."/>
            <person name="Wang M."/>
            <person name="Wang S.-J."/>
            <person name="Shen S.-G."/>
        </authorList>
    </citation>
    <scope>NUCLEOTIDE SEQUENCE [LARGE SCALE GENOMIC DNA]</scope>
    <source>
        <strain evidence="2 3">HKU8</strain>
    </source>
</reference>
<dbReference type="AlphaFoldDB" id="A0A1D8B3K9"/>
<dbReference type="SUPFAM" id="SSF46785">
    <property type="entry name" value="Winged helix' DNA-binding domain"/>
    <property type="match status" value="1"/>
</dbReference>
<dbReference type="InterPro" id="IPR036390">
    <property type="entry name" value="WH_DNA-bd_sf"/>
</dbReference>
<dbReference type="KEGG" id="phon:BH719_07530"/>
<keyword evidence="3" id="KW-1185">Reference proteome</keyword>
<dbReference type="InterPro" id="IPR039422">
    <property type="entry name" value="MarR/SlyA-like"/>
</dbReference>
<evidence type="ECO:0000259" key="1">
    <source>
        <dbReference type="PROSITE" id="PS50995"/>
    </source>
</evidence>
<dbReference type="InterPro" id="IPR000835">
    <property type="entry name" value="HTH_MarR-typ"/>
</dbReference>
<name>A0A1D8B3K9_9ACTO</name>
<evidence type="ECO:0000313" key="3">
    <source>
        <dbReference type="Proteomes" id="UP000095214"/>
    </source>
</evidence>